<dbReference type="EMBL" id="CAEZZW010000003">
    <property type="protein sequence ID" value="CAB4778746.1"/>
    <property type="molecule type" value="Genomic_DNA"/>
</dbReference>
<evidence type="ECO:0000313" key="7">
    <source>
        <dbReference type="EMBL" id="CAB4693049.1"/>
    </source>
</evidence>
<evidence type="ECO:0000313" key="12">
    <source>
        <dbReference type="EMBL" id="CAB4934066.1"/>
    </source>
</evidence>
<dbReference type="EMBL" id="CAESAE010000003">
    <property type="protein sequence ID" value="CAB4335699.1"/>
    <property type="molecule type" value="Genomic_DNA"/>
</dbReference>
<evidence type="ECO:0000259" key="5">
    <source>
        <dbReference type="Pfam" id="PF01370"/>
    </source>
</evidence>
<protein>
    <submittedName>
        <fullName evidence="7">Unannotated protein</fullName>
    </submittedName>
</protein>
<evidence type="ECO:0000313" key="8">
    <source>
        <dbReference type="EMBL" id="CAB4716690.1"/>
    </source>
</evidence>
<keyword evidence="4" id="KW-0413">Isomerase</keyword>
<dbReference type="InterPro" id="IPR036291">
    <property type="entry name" value="NAD(P)-bd_dom_sf"/>
</dbReference>
<sequence>MKTLTLVTGGDGLVAHALKSVKSEDLVFVNRNDANLENYAETLNLLKRIQPTRIIHLAALVGGVQANMKSPSDFFTTNMKINLNVLEAARVSKVERLVSLISTCVFPEAGPYPLKIDSLHSGPPHHSNFGYAYAKRMLHVQTLAYQNQYQLPYFNLIPASIYGPGDNWNMDNGHVIPSLIHRAHLARERDENLIVWGNGEALREFIYSKDVASLILWSLENYFENEPLFLSGIGEVSIAKIADLISTKFKIEDRLVFDNTKPSGQFRKPSDSSKIATLHRNFEFTPIEDGISSTIEWFLDNYPTVRF</sequence>
<dbReference type="PANTHER" id="PTHR43238">
    <property type="entry name" value="GDP-L-FUCOSE SYNTHASE"/>
    <property type="match status" value="1"/>
</dbReference>
<evidence type="ECO:0000313" key="6">
    <source>
        <dbReference type="EMBL" id="CAB4335699.1"/>
    </source>
</evidence>
<evidence type="ECO:0000256" key="4">
    <source>
        <dbReference type="ARBA" id="ARBA00023235"/>
    </source>
</evidence>
<dbReference type="Gene3D" id="3.40.50.720">
    <property type="entry name" value="NAD(P)-binding Rossmann-like Domain"/>
    <property type="match status" value="1"/>
</dbReference>
<proteinExistence type="inferred from homology"/>
<evidence type="ECO:0000313" key="9">
    <source>
        <dbReference type="EMBL" id="CAB4778746.1"/>
    </source>
</evidence>
<name>A0A6J6P2D2_9ZZZZ</name>
<evidence type="ECO:0000256" key="3">
    <source>
        <dbReference type="ARBA" id="ARBA00023002"/>
    </source>
</evidence>
<dbReference type="EMBL" id="CAFABH010000007">
    <property type="protein sequence ID" value="CAB4826262.1"/>
    <property type="molecule type" value="Genomic_DNA"/>
</dbReference>
<gene>
    <name evidence="7" type="ORF">UFOPK2510_00824</name>
    <name evidence="8" type="ORF">UFOPK2718_00176</name>
    <name evidence="9" type="ORF">UFOPK2936_00728</name>
    <name evidence="10" type="ORF">UFOPK3174_00564</name>
    <name evidence="11" type="ORF">UFOPK3328_00059</name>
    <name evidence="12" type="ORF">UFOPK3779_00059</name>
    <name evidence="13" type="ORF">UFOPK3913_00085</name>
    <name evidence="6" type="ORF">UFOPK4107_00580</name>
    <name evidence="14" type="ORF">UFOPK4403_00768</name>
</gene>
<keyword evidence="3" id="KW-0560">Oxidoreductase</keyword>
<dbReference type="EMBL" id="CAEZXO010000004">
    <property type="protein sequence ID" value="CAB4693049.1"/>
    <property type="molecule type" value="Genomic_DNA"/>
</dbReference>
<dbReference type="EMBL" id="CAFBOC010000001">
    <property type="protein sequence ID" value="CAB4968287.1"/>
    <property type="molecule type" value="Genomic_DNA"/>
</dbReference>
<dbReference type="EMBL" id="CAFBNH010000001">
    <property type="protein sequence ID" value="CAB4934066.1"/>
    <property type="molecule type" value="Genomic_DNA"/>
</dbReference>
<dbReference type="GO" id="GO:0050577">
    <property type="term" value="F:GDP-L-fucose synthase activity"/>
    <property type="evidence" value="ECO:0007669"/>
    <property type="project" value="TreeGrafter"/>
</dbReference>
<evidence type="ECO:0000313" key="10">
    <source>
        <dbReference type="EMBL" id="CAB4826262.1"/>
    </source>
</evidence>
<keyword evidence="2" id="KW-0521">NADP</keyword>
<evidence type="ECO:0000313" key="14">
    <source>
        <dbReference type="EMBL" id="CAB5072366.1"/>
    </source>
</evidence>
<dbReference type="Pfam" id="PF01370">
    <property type="entry name" value="Epimerase"/>
    <property type="match status" value="1"/>
</dbReference>
<dbReference type="EMBL" id="CAFBQX010000003">
    <property type="protein sequence ID" value="CAB5072366.1"/>
    <property type="molecule type" value="Genomic_DNA"/>
</dbReference>
<evidence type="ECO:0000256" key="1">
    <source>
        <dbReference type="ARBA" id="ARBA00005959"/>
    </source>
</evidence>
<dbReference type="InterPro" id="IPR028614">
    <property type="entry name" value="GDP_fucose/colitose_synth"/>
</dbReference>
<dbReference type="EMBL" id="CAEZYM010000001">
    <property type="protein sequence ID" value="CAB4716690.1"/>
    <property type="molecule type" value="Genomic_DNA"/>
</dbReference>
<dbReference type="InterPro" id="IPR001509">
    <property type="entry name" value="Epimerase_deHydtase"/>
</dbReference>
<evidence type="ECO:0000256" key="2">
    <source>
        <dbReference type="ARBA" id="ARBA00022857"/>
    </source>
</evidence>
<dbReference type="PANTHER" id="PTHR43238:SF1">
    <property type="entry name" value="GDP-L-FUCOSE SYNTHASE"/>
    <property type="match status" value="1"/>
</dbReference>
<dbReference type="AlphaFoldDB" id="A0A6J6P2D2"/>
<evidence type="ECO:0000313" key="11">
    <source>
        <dbReference type="EMBL" id="CAB4855352.1"/>
    </source>
</evidence>
<dbReference type="Gene3D" id="3.90.25.10">
    <property type="entry name" value="UDP-galactose 4-epimerase, domain 1"/>
    <property type="match status" value="1"/>
</dbReference>
<reference evidence="7" key="1">
    <citation type="submission" date="2020-05" db="EMBL/GenBank/DDBJ databases">
        <authorList>
            <person name="Chiriac C."/>
            <person name="Salcher M."/>
            <person name="Ghai R."/>
            <person name="Kavagutti S V."/>
        </authorList>
    </citation>
    <scope>NUCLEOTIDE SEQUENCE</scope>
</reference>
<feature type="domain" description="NAD-dependent epimerase/dehydratase" evidence="5">
    <location>
        <begin position="6"/>
        <end position="224"/>
    </location>
</feature>
<comment type="similarity">
    <text evidence="1">Belongs to the NAD(P)-dependent epimerase/dehydratase family. Fucose synthase subfamily.</text>
</comment>
<dbReference type="GO" id="GO:0016853">
    <property type="term" value="F:isomerase activity"/>
    <property type="evidence" value="ECO:0007669"/>
    <property type="project" value="UniProtKB-KW"/>
</dbReference>
<evidence type="ECO:0000313" key="13">
    <source>
        <dbReference type="EMBL" id="CAB4968287.1"/>
    </source>
</evidence>
<dbReference type="EMBL" id="CAFBLD010000001">
    <property type="protein sequence ID" value="CAB4855352.1"/>
    <property type="molecule type" value="Genomic_DNA"/>
</dbReference>
<accession>A0A6J6P2D2</accession>
<dbReference type="HAMAP" id="MF_00956">
    <property type="entry name" value="GDP_fucose_synth"/>
    <property type="match status" value="1"/>
</dbReference>
<dbReference type="SUPFAM" id="SSF51735">
    <property type="entry name" value="NAD(P)-binding Rossmann-fold domains"/>
    <property type="match status" value="1"/>
</dbReference>
<organism evidence="7">
    <name type="scientific">freshwater metagenome</name>
    <dbReference type="NCBI Taxonomy" id="449393"/>
    <lineage>
        <taxon>unclassified sequences</taxon>
        <taxon>metagenomes</taxon>
        <taxon>ecological metagenomes</taxon>
    </lineage>
</organism>